<keyword evidence="3" id="KW-1185">Reference proteome</keyword>
<dbReference type="AlphaFoldDB" id="A0A1Y5SGJ2"/>
<name>A0A1Y5SGJ2_9RHOB</name>
<keyword evidence="2" id="KW-0808">Transferase</keyword>
<dbReference type="STRING" id="315423.SAMN04488020_10494"/>
<dbReference type="Pfam" id="PF00781">
    <property type="entry name" value="DAGK_cat"/>
    <property type="match status" value="1"/>
</dbReference>
<dbReference type="EMBL" id="FWFV01000004">
    <property type="protein sequence ID" value="SLN40313.1"/>
    <property type="molecule type" value="Genomic_DNA"/>
</dbReference>
<dbReference type="InterPro" id="IPR017438">
    <property type="entry name" value="ATP-NAD_kinase_N"/>
</dbReference>
<gene>
    <name evidence="2" type="ORF">PAM7066_01717</name>
</gene>
<dbReference type="RefSeq" id="WP_085853721.1">
    <property type="nucleotide sequence ID" value="NZ_FOPF01000004.1"/>
</dbReference>
<dbReference type="Gene3D" id="3.40.50.10330">
    <property type="entry name" value="Probable inorganic polyphosphate/atp-NAD kinase, domain 1"/>
    <property type="match status" value="1"/>
</dbReference>
<dbReference type="GO" id="GO:0016301">
    <property type="term" value="F:kinase activity"/>
    <property type="evidence" value="ECO:0007669"/>
    <property type="project" value="UniProtKB-KW"/>
</dbReference>
<proteinExistence type="predicted"/>
<dbReference type="SUPFAM" id="SSF111331">
    <property type="entry name" value="NAD kinase/diacylglycerol kinase-like"/>
    <property type="match status" value="1"/>
</dbReference>
<keyword evidence="2" id="KW-0418">Kinase</keyword>
<evidence type="ECO:0000313" key="2">
    <source>
        <dbReference type="EMBL" id="SLN40313.1"/>
    </source>
</evidence>
<reference evidence="2 3" key="1">
    <citation type="submission" date="2017-03" db="EMBL/GenBank/DDBJ databases">
        <authorList>
            <person name="Afonso C.L."/>
            <person name="Miller P.J."/>
            <person name="Scott M.A."/>
            <person name="Spackman E."/>
            <person name="Goraichik I."/>
            <person name="Dimitrov K.M."/>
            <person name="Suarez D.L."/>
            <person name="Swayne D.E."/>
        </authorList>
    </citation>
    <scope>NUCLEOTIDE SEQUENCE [LARGE SCALE GENOMIC DNA]</scope>
    <source>
        <strain evidence="2 3">CECT 7066</strain>
    </source>
</reference>
<dbReference type="SMART" id="SM00046">
    <property type="entry name" value="DAGKc"/>
    <property type="match status" value="1"/>
</dbReference>
<feature type="domain" description="DAGKc" evidence="1">
    <location>
        <begin position="1"/>
        <end position="128"/>
    </location>
</feature>
<dbReference type="InterPro" id="IPR016064">
    <property type="entry name" value="NAD/diacylglycerol_kinase_sf"/>
</dbReference>
<evidence type="ECO:0000259" key="1">
    <source>
        <dbReference type="PROSITE" id="PS50146"/>
    </source>
</evidence>
<accession>A0A1Y5SGJ2</accession>
<evidence type="ECO:0000313" key="3">
    <source>
        <dbReference type="Proteomes" id="UP000193870"/>
    </source>
</evidence>
<dbReference type="OrthoDB" id="9815110at2"/>
<dbReference type="PROSITE" id="PS50146">
    <property type="entry name" value="DAGK"/>
    <property type="match status" value="1"/>
</dbReference>
<organism evidence="2 3">
    <name type="scientific">Palleronia marisminoris</name>
    <dbReference type="NCBI Taxonomy" id="315423"/>
    <lineage>
        <taxon>Bacteria</taxon>
        <taxon>Pseudomonadati</taxon>
        <taxon>Pseudomonadota</taxon>
        <taxon>Alphaproteobacteria</taxon>
        <taxon>Rhodobacterales</taxon>
        <taxon>Roseobacteraceae</taxon>
        <taxon>Palleronia</taxon>
    </lineage>
</organism>
<dbReference type="EC" id="2.7.1.-" evidence="2"/>
<dbReference type="InterPro" id="IPR001206">
    <property type="entry name" value="Diacylglycerol_kinase_cat_dom"/>
</dbReference>
<dbReference type="Gene3D" id="2.60.200.40">
    <property type="match status" value="1"/>
</dbReference>
<dbReference type="Proteomes" id="UP000193870">
    <property type="component" value="Unassembled WGS sequence"/>
</dbReference>
<protein>
    <submittedName>
        <fullName evidence="2">Putative lipid kinase</fullName>
        <ecNumber evidence="2">2.7.1.-</ecNumber>
    </submittedName>
</protein>
<sequence>MFKKISLIANRKSGQNSRDAEAIDRALSAFGDGAARFDWHPETPIEDTVARALARDPEMVVVAGGDGTVMAVASALLGSGVPMGVLPLGTFNFFARGLGLSEDPEVAARQMMSAEPHDIRVGMVNGQAFLNNASLGIYPAILRERETVYSRWGRFRLAAHWSVVKTFLRFRKPMKVTLTIDGKRETRRTALVFVARSAYQLNLFGIDGEDAIDADRFAVLVSRAETRRALFMMAARLALGHPMRGRDYDLYSAKVADIHTKRRRTLLAFDGEKRLESGPFRFRMSDESLTILLPQSDAEA</sequence>